<accession>A0A1K1SRH8</accession>
<evidence type="ECO:0000313" key="3">
    <source>
        <dbReference type="Proteomes" id="UP000182740"/>
    </source>
</evidence>
<keyword evidence="3" id="KW-1185">Reference proteome</keyword>
<dbReference type="RefSeq" id="WP_072479848.1">
    <property type="nucleotide sequence ID" value="NZ_FPJG01000006.1"/>
</dbReference>
<dbReference type="STRING" id="546364.SAMN04489730_6533"/>
<evidence type="ECO:0000313" key="2">
    <source>
        <dbReference type="EMBL" id="SFW86906.1"/>
    </source>
</evidence>
<organism evidence="2 3">
    <name type="scientific">Amycolatopsis australiensis</name>
    <dbReference type="NCBI Taxonomy" id="546364"/>
    <lineage>
        <taxon>Bacteria</taxon>
        <taxon>Bacillati</taxon>
        <taxon>Actinomycetota</taxon>
        <taxon>Actinomycetes</taxon>
        <taxon>Pseudonocardiales</taxon>
        <taxon>Pseudonocardiaceae</taxon>
        <taxon>Amycolatopsis</taxon>
    </lineage>
</organism>
<dbReference type="Proteomes" id="UP000182740">
    <property type="component" value="Unassembled WGS sequence"/>
</dbReference>
<evidence type="ECO:0000256" key="1">
    <source>
        <dbReference type="SAM" id="MobiDB-lite"/>
    </source>
</evidence>
<feature type="region of interest" description="Disordered" evidence="1">
    <location>
        <begin position="58"/>
        <end position="88"/>
    </location>
</feature>
<protein>
    <submittedName>
        <fullName evidence="2">Uncharacterized protein</fullName>
    </submittedName>
</protein>
<dbReference type="EMBL" id="FPJG01000006">
    <property type="protein sequence ID" value="SFW86906.1"/>
    <property type="molecule type" value="Genomic_DNA"/>
</dbReference>
<reference evidence="3" key="1">
    <citation type="submission" date="2016-11" db="EMBL/GenBank/DDBJ databases">
        <authorList>
            <person name="Varghese N."/>
            <person name="Submissions S."/>
        </authorList>
    </citation>
    <scope>NUCLEOTIDE SEQUENCE [LARGE SCALE GENOMIC DNA]</scope>
    <source>
        <strain evidence="3">DSM 44671</strain>
    </source>
</reference>
<feature type="compositionally biased region" description="Polar residues" evidence="1">
    <location>
        <begin position="121"/>
        <end position="143"/>
    </location>
</feature>
<sequence length="190" mass="19763">MNLVHDHLPGPAQQVYQLMADHPGPDTAATPLAAALELTGTEVADALQMLPTARLLDRSPGDRYQLPGRLHRHAASPRDRERPSIRTRQRARLVDFYAATAAAAIPSPPTPTASAHPQPTKSVLLSTPTNATPAAGSAGNTSSCRHVATTAVGWGWDVQRAATAGPALLAAASGLPDVNERVLANFPAAG</sequence>
<feature type="region of interest" description="Disordered" evidence="1">
    <location>
        <begin position="105"/>
        <end position="143"/>
    </location>
</feature>
<dbReference type="AlphaFoldDB" id="A0A1K1SRH8"/>
<name>A0A1K1SRH8_9PSEU</name>
<proteinExistence type="predicted"/>
<gene>
    <name evidence="2" type="ORF">SAMN04489730_6533</name>
</gene>